<dbReference type="Pfam" id="PF08241">
    <property type="entry name" value="Methyltransf_11"/>
    <property type="match status" value="1"/>
</dbReference>
<dbReference type="OMA" id="CAGLMQR"/>
<keyword evidence="6" id="KW-1185">Reference proteome</keyword>
<dbReference type="InterPro" id="IPR013216">
    <property type="entry name" value="Methyltransf_11"/>
</dbReference>
<proteinExistence type="predicted"/>
<dbReference type="GeneID" id="63785804"/>
<keyword evidence="2 5" id="KW-0808">Transferase</keyword>
<dbReference type="Proteomes" id="UP000193685">
    <property type="component" value="Unassembled WGS sequence"/>
</dbReference>
<dbReference type="GO" id="GO:0032259">
    <property type="term" value="P:methylation"/>
    <property type="evidence" value="ECO:0007669"/>
    <property type="project" value="UniProtKB-KW"/>
</dbReference>
<dbReference type="GO" id="GO:0008757">
    <property type="term" value="F:S-adenosylmethionine-dependent methyltransferase activity"/>
    <property type="evidence" value="ECO:0007669"/>
    <property type="project" value="InterPro"/>
</dbReference>
<name>A0A1Y2FGW9_PROLT</name>
<dbReference type="AlphaFoldDB" id="A0A1Y2FGW9"/>
<evidence type="ECO:0000259" key="4">
    <source>
        <dbReference type="Pfam" id="PF08241"/>
    </source>
</evidence>
<keyword evidence="1 5" id="KW-0489">Methyltransferase</keyword>
<dbReference type="Gene3D" id="3.40.50.150">
    <property type="entry name" value="Vaccinia Virus protein VP39"/>
    <property type="match status" value="1"/>
</dbReference>
<evidence type="ECO:0000313" key="5">
    <source>
        <dbReference type="EMBL" id="ORY83198.1"/>
    </source>
</evidence>
<organism evidence="5 6">
    <name type="scientific">Protomyces lactucae-debilis</name>
    <dbReference type="NCBI Taxonomy" id="2754530"/>
    <lineage>
        <taxon>Eukaryota</taxon>
        <taxon>Fungi</taxon>
        <taxon>Dikarya</taxon>
        <taxon>Ascomycota</taxon>
        <taxon>Taphrinomycotina</taxon>
        <taxon>Taphrinomycetes</taxon>
        <taxon>Taphrinales</taxon>
        <taxon>Protomycetaceae</taxon>
        <taxon>Protomyces</taxon>
    </lineage>
</organism>
<reference evidence="5 6" key="1">
    <citation type="submission" date="2016-07" db="EMBL/GenBank/DDBJ databases">
        <title>Pervasive Adenine N6-methylation of Active Genes in Fungi.</title>
        <authorList>
            <consortium name="DOE Joint Genome Institute"/>
            <person name="Mondo S.J."/>
            <person name="Dannebaum R.O."/>
            <person name="Kuo R.C."/>
            <person name="Labutti K."/>
            <person name="Haridas S."/>
            <person name="Kuo A."/>
            <person name="Salamov A."/>
            <person name="Ahrendt S.R."/>
            <person name="Lipzen A."/>
            <person name="Sullivan W."/>
            <person name="Andreopoulos W.B."/>
            <person name="Clum A."/>
            <person name="Lindquist E."/>
            <person name="Daum C."/>
            <person name="Ramamoorthy G.K."/>
            <person name="Gryganskyi A."/>
            <person name="Culley D."/>
            <person name="Magnuson J.K."/>
            <person name="James T.Y."/>
            <person name="O'Malley M.A."/>
            <person name="Stajich J.E."/>
            <person name="Spatafora J.W."/>
            <person name="Visel A."/>
            <person name="Grigoriev I.V."/>
        </authorList>
    </citation>
    <scope>NUCLEOTIDE SEQUENCE [LARGE SCALE GENOMIC DNA]</scope>
    <source>
        <strain evidence="5 6">12-1054</strain>
    </source>
</reference>
<dbReference type="RefSeq" id="XP_040725779.1">
    <property type="nucleotide sequence ID" value="XM_040869205.1"/>
</dbReference>
<dbReference type="STRING" id="56484.A0A1Y2FGW9"/>
<accession>A0A1Y2FGW9</accession>
<dbReference type="EMBL" id="MCFI01000008">
    <property type="protein sequence ID" value="ORY83198.1"/>
    <property type="molecule type" value="Genomic_DNA"/>
</dbReference>
<feature type="region of interest" description="Disordered" evidence="3">
    <location>
        <begin position="208"/>
        <end position="232"/>
    </location>
</feature>
<gene>
    <name evidence="5" type="ORF">BCR37DRAFT_379193</name>
</gene>
<dbReference type="InterPro" id="IPR029063">
    <property type="entry name" value="SAM-dependent_MTases_sf"/>
</dbReference>
<evidence type="ECO:0000256" key="1">
    <source>
        <dbReference type="ARBA" id="ARBA00022603"/>
    </source>
</evidence>
<evidence type="ECO:0000256" key="2">
    <source>
        <dbReference type="ARBA" id="ARBA00022679"/>
    </source>
</evidence>
<evidence type="ECO:0000256" key="3">
    <source>
        <dbReference type="SAM" id="MobiDB-lite"/>
    </source>
</evidence>
<sequence length="232" mass="25172">MTDLSMPMLKRDVMPAEGMTVERTYVDEESLPFPDKSLDAVVSNLSMHWINDLPSTLLQIKGCLKPDGAFIGSLFGGDTLFELRTALQLAELERSGGISPRVSPMTDVKDVGSLLNKAGFKLTTVDVDDIVVEYPDIFALMQDLQAMGETNAILQRRQGPISRDLLMAADAIYRSLHAERNATGQIVGRGIPATFRVIYMIGWAPGAGQSAPSARGSADTSLKDTLASMKEH</sequence>
<dbReference type="PANTHER" id="PTHR13090">
    <property type="entry name" value="ARGININE-HYDROXYLASE NDUFAF5, MITOCHONDRIAL"/>
    <property type="match status" value="1"/>
</dbReference>
<dbReference type="SUPFAM" id="SSF53335">
    <property type="entry name" value="S-adenosyl-L-methionine-dependent methyltransferases"/>
    <property type="match status" value="1"/>
</dbReference>
<protein>
    <submittedName>
        <fullName evidence="5">S-adenosyl-L-methionine-dependent methyltransferase</fullName>
    </submittedName>
</protein>
<dbReference type="PANTHER" id="PTHR13090:SF1">
    <property type="entry name" value="ARGININE-HYDROXYLASE NDUFAF5, MITOCHONDRIAL"/>
    <property type="match status" value="1"/>
</dbReference>
<feature type="domain" description="Methyltransferase type 11" evidence="4">
    <location>
        <begin position="3"/>
        <end position="71"/>
    </location>
</feature>
<evidence type="ECO:0000313" key="6">
    <source>
        <dbReference type="Proteomes" id="UP000193685"/>
    </source>
</evidence>
<dbReference type="InterPro" id="IPR050602">
    <property type="entry name" value="Malonyl-ACP_OMT"/>
</dbReference>
<dbReference type="GO" id="GO:0032981">
    <property type="term" value="P:mitochondrial respiratory chain complex I assembly"/>
    <property type="evidence" value="ECO:0007669"/>
    <property type="project" value="TreeGrafter"/>
</dbReference>
<comment type="caution">
    <text evidence="5">The sequence shown here is derived from an EMBL/GenBank/DDBJ whole genome shotgun (WGS) entry which is preliminary data.</text>
</comment>
<dbReference type="GO" id="GO:0005739">
    <property type="term" value="C:mitochondrion"/>
    <property type="evidence" value="ECO:0007669"/>
    <property type="project" value="TreeGrafter"/>
</dbReference>
<dbReference type="OrthoDB" id="16816at2759"/>